<evidence type="ECO:0000256" key="4">
    <source>
        <dbReference type="ARBA" id="ARBA00022692"/>
    </source>
</evidence>
<dbReference type="Pfam" id="PF10613">
    <property type="entry name" value="Lig_chan-Glu_bd"/>
    <property type="match status" value="1"/>
</dbReference>
<dbReference type="InterPro" id="IPR019594">
    <property type="entry name" value="Glu/Gly-bd"/>
</dbReference>
<dbReference type="Pfam" id="PF01094">
    <property type="entry name" value="ANF_receptor"/>
    <property type="match status" value="1"/>
</dbReference>
<feature type="domain" description="Ionotropic glutamate receptor C-terminal" evidence="16">
    <location>
        <begin position="323"/>
        <end position="682"/>
    </location>
</feature>
<evidence type="ECO:0000256" key="15">
    <source>
        <dbReference type="SAM" id="Phobius"/>
    </source>
</evidence>
<dbReference type="PRINTS" id="PR00177">
    <property type="entry name" value="NMDARECEPTOR"/>
</dbReference>
<keyword evidence="11" id="KW-0628">Postsynaptic cell membrane</keyword>
<evidence type="ECO:0000313" key="18">
    <source>
        <dbReference type="EMBL" id="CAH3123541.1"/>
    </source>
</evidence>
<feature type="transmembrane region" description="Helical" evidence="15">
    <location>
        <begin position="520"/>
        <end position="542"/>
    </location>
</feature>
<feature type="transmembrane region" description="Helical" evidence="15">
    <location>
        <begin position="705"/>
        <end position="728"/>
    </location>
</feature>
<name>A0ABN8NVD0_9CNID</name>
<evidence type="ECO:0000313" key="19">
    <source>
        <dbReference type="Proteomes" id="UP001159405"/>
    </source>
</evidence>
<proteinExistence type="predicted"/>
<dbReference type="Gene3D" id="3.40.50.2300">
    <property type="match status" value="4"/>
</dbReference>
<keyword evidence="7" id="KW-0406">Ion transport</keyword>
<evidence type="ECO:0008006" key="20">
    <source>
        <dbReference type="Google" id="ProtNLM"/>
    </source>
</evidence>
<evidence type="ECO:0000256" key="1">
    <source>
        <dbReference type="ARBA" id="ARBA00004651"/>
    </source>
</evidence>
<dbReference type="InterPro" id="IPR001508">
    <property type="entry name" value="Iono_Glu_rcpt_met"/>
</dbReference>
<keyword evidence="13" id="KW-0407">Ion channel</keyword>
<comment type="caution">
    <text evidence="18">The sequence shown here is derived from an EMBL/GenBank/DDBJ whole genome shotgun (WGS) entry which is preliminary data.</text>
</comment>
<accession>A0ABN8NVD0</accession>
<dbReference type="EMBL" id="CALNXK010000038">
    <property type="protein sequence ID" value="CAH3123541.1"/>
    <property type="molecule type" value="Genomic_DNA"/>
</dbReference>
<dbReference type="InterPro" id="IPR001828">
    <property type="entry name" value="ANF_lig-bd_rcpt"/>
</dbReference>
<dbReference type="Gene3D" id="3.40.190.10">
    <property type="entry name" value="Periplasmic binding protein-like II"/>
    <property type="match status" value="2"/>
</dbReference>
<keyword evidence="8 15" id="KW-0472">Membrane</keyword>
<evidence type="ECO:0000256" key="11">
    <source>
        <dbReference type="ARBA" id="ARBA00023257"/>
    </source>
</evidence>
<evidence type="ECO:0000256" key="3">
    <source>
        <dbReference type="ARBA" id="ARBA00022475"/>
    </source>
</evidence>
<evidence type="ECO:0000256" key="10">
    <source>
        <dbReference type="ARBA" id="ARBA00023180"/>
    </source>
</evidence>
<feature type="transmembrane region" description="Helical" evidence="15">
    <location>
        <begin position="449"/>
        <end position="470"/>
    </location>
</feature>
<evidence type="ECO:0000256" key="5">
    <source>
        <dbReference type="ARBA" id="ARBA00022989"/>
    </source>
</evidence>
<dbReference type="InterPro" id="IPR001320">
    <property type="entry name" value="Iontro_rcpt_C"/>
</dbReference>
<keyword evidence="9" id="KW-0675">Receptor</keyword>
<evidence type="ECO:0000259" key="16">
    <source>
        <dbReference type="SMART" id="SM00079"/>
    </source>
</evidence>
<evidence type="ECO:0000256" key="6">
    <source>
        <dbReference type="ARBA" id="ARBA00023018"/>
    </source>
</evidence>
<dbReference type="SUPFAM" id="SSF53822">
    <property type="entry name" value="Periplasmic binding protein-like I"/>
    <property type="match status" value="1"/>
</dbReference>
<evidence type="ECO:0000256" key="12">
    <source>
        <dbReference type="ARBA" id="ARBA00023286"/>
    </source>
</evidence>
<keyword evidence="2" id="KW-0813">Transport</keyword>
<keyword evidence="10" id="KW-0325">Glycoprotein</keyword>
<keyword evidence="4 15" id="KW-0812">Transmembrane</keyword>
<gene>
    <name evidence="18" type="ORF">PLOB_00030057</name>
</gene>
<evidence type="ECO:0000256" key="2">
    <source>
        <dbReference type="ARBA" id="ARBA00022448"/>
    </source>
</evidence>
<dbReference type="SUPFAM" id="SSF53850">
    <property type="entry name" value="Periplasmic binding protein-like II"/>
    <property type="match status" value="1"/>
</dbReference>
<protein>
    <recommendedName>
        <fullName evidence="20">Glutamate receptor</fullName>
    </recommendedName>
</protein>
<dbReference type="Gene3D" id="1.10.287.70">
    <property type="match status" value="1"/>
</dbReference>
<dbReference type="PANTHER" id="PTHR18966">
    <property type="entry name" value="IONOTROPIC GLUTAMATE RECEPTOR"/>
    <property type="match status" value="1"/>
</dbReference>
<dbReference type="SMART" id="SM00918">
    <property type="entry name" value="Lig_chan-Glu_bd"/>
    <property type="match status" value="1"/>
</dbReference>
<keyword evidence="12" id="KW-1071">Ligand-gated ion channel</keyword>
<dbReference type="SMART" id="SM00079">
    <property type="entry name" value="PBPe"/>
    <property type="match status" value="1"/>
</dbReference>
<dbReference type="InterPro" id="IPR015683">
    <property type="entry name" value="Ionotropic_Glu_rcpt"/>
</dbReference>
<reference evidence="18 19" key="1">
    <citation type="submission" date="2022-05" db="EMBL/GenBank/DDBJ databases">
        <authorList>
            <consortium name="Genoscope - CEA"/>
            <person name="William W."/>
        </authorList>
    </citation>
    <scope>NUCLEOTIDE SEQUENCE [LARGE SCALE GENOMIC DNA]</scope>
</reference>
<feature type="non-terminal residue" evidence="18">
    <location>
        <position position="1"/>
    </location>
</feature>
<dbReference type="Proteomes" id="UP001159405">
    <property type="component" value="Unassembled WGS sequence"/>
</dbReference>
<dbReference type="Pfam" id="PF00060">
    <property type="entry name" value="Lig_chan"/>
    <property type="match status" value="1"/>
</dbReference>
<evidence type="ECO:0000256" key="8">
    <source>
        <dbReference type="ARBA" id="ARBA00023136"/>
    </source>
</evidence>
<keyword evidence="6" id="KW-0770">Synapse</keyword>
<comment type="subcellular location">
    <subcellularLocation>
        <location evidence="1">Cell membrane</location>
        <topology evidence="1">Multi-pass membrane protein</topology>
    </subcellularLocation>
    <subcellularLocation>
        <location evidence="14">Postsynaptic cell membrane</location>
    </subcellularLocation>
</comment>
<sequence>ASVFFQGDVIALIEGSHINTSDTCALSAVTGIPVISLSRDTRPISKCKKSVQMHPGYKTYAHASLDILNTFQWKKIALLYDADLLQEAGYFYSISQGSELTVTFVPIPKQNELEDKAQTISTAMKLIEKLELDVILLYTQKENLELFLKQERCGKVKGYKWIIEGQVPGSLYSRPMHVVLAFKLPYNGKLAPEELRGKERGIHANYSRKELVAIAYDAVQIIKQAQNVGPCLSINGSAVTSEDRDALFSCMTKVNFDGITGSVRFSEDGERAAVQLEILNLRNDSFQQIGTWNSTKKAVVFENICPNMNESKRGRSIEGKFLRVVISEEEPFVFRKRQDDGQDAYEGYFIDLLKELAKTLHFTYHIKRSADGFFGVETKNGSWNGLIGEILNKHADVTGVLTLTESREKVVDFTVPLMYYTEDMLLKKTSFNNGSIDFLQFLNPFHNDVWFATLATMVVISVSIFVINYFSPYGNKDANGLGTSEEFSFFNSVWFAVACMLQQGSESQPRGLSGRILAGCYWFCILVWVSTYTANLAAFLTVKNAATPINNLDDLLASSYKVTTLQAGAVHEFFETSKFETYRRIWHRIQDSNSLTRNTSEAVQLIRGGKDDYVFIYDGPTVRHIANKPPCDLITVPGLNNAKGLGLAFQANDPYVTDFTLAILRLQENGFLENLKRKWWESSTGCAKEKDTVLSQKRIGLTSMAGVYVVLGVGLVLSFLVLIAEIAWKRKLKLKAKKVKVS</sequence>
<evidence type="ECO:0000256" key="14">
    <source>
        <dbReference type="ARBA" id="ARBA00034100"/>
    </source>
</evidence>
<keyword evidence="19" id="KW-1185">Reference proteome</keyword>
<evidence type="ECO:0000256" key="9">
    <source>
        <dbReference type="ARBA" id="ARBA00023170"/>
    </source>
</evidence>
<dbReference type="InterPro" id="IPR028082">
    <property type="entry name" value="Peripla_BP_I"/>
</dbReference>
<keyword evidence="5 15" id="KW-1133">Transmembrane helix</keyword>
<feature type="domain" description="Ionotropic glutamate receptor L-glutamate and glycine-binding" evidence="17">
    <location>
        <begin position="331"/>
        <end position="392"/>
    </location>
</feature>
<keyword evidence="3" id="KW-1003">Cell membrane</keyword>
<organism evidence="18 19">
    <name type="scientific">Porites lobata</name>
    <dbReference type="NCBI Taxonomy" id="104759"/>
    <lineage>
        <taxon>Eukaryota</taxon>
        <taxon>Metazoa</taxon>
        <taxon>Cnidaria</taxon>
        <taxon>Anthozoa</taxon>
        <taxon>Hexacorallia</taxon>
        <taxon>Scleractinia</taxon>
        <taxon>Fungiina</taxon>
        <taxon>Poritidae</taxon>
        <taxon>Porites</taxon>
    </lineage>
</organism>
<evidence type="ECO:0000256" key="7">
    <source>
        <dbReference type="ARBA" id="ARBA00023065"/>
    </source>
</evidence>
<evidence type="ECO:0000256" key="13">
    <source>
        <dbReference type="ARBA" id="ARBA00023303"/>
    </source>
</evidence>
<evidence type="ECO:0000259" key="17">
    <source>
        <dbReference type="SMART" id="SM00918"/>
    </source>
</evidence>